<sequence>MAKQYKKYSIIDHNRQTKDSFYKQLHLKKKYQNGKPDNNRPSSTDNDGQSSEDQRTECIRNHTKGIGTGSGCTSKHCNGDKQLVLILSDPPQSSLGRRIKLKQKGNAEKEEQITNSSAR</sequence>
<dbReference type="Proteomes" id="UP000325081">
    <property type="component" value="Unassembled WGS sequence"/>
</dbReference>
<comment type="caution">
    <text evidence="2">The sequence shown here is derived from an EMBL/GenBank/DDBJ whole genome shotgun (WGS) entry which is preliminary data.</text>
</comment>
<evidence type="ECO:0000256" key="1">
    <source>
        <dbReference type="SAM" id="MobiDB-lite"/>
    </source>
</evidence>
<keyword evidence="3" id="KW-1185">Reference proteome</keyword>
<feature type="region of interest" description="Disordered" evidence="1">
    <location>
        <begin position="28"/>
        <end position="74"/>
    </location>
</feature>
<gene>
    <name evidence="2" type="ORF">STAS_15848</name>
</gene>
<feature type="region of interest" description="Disordered" evidence="1">
    <location>
        <begin position="86"/>
        <end position="119"/>
    </location>
</feature>
<accession>A0A5A7Q2A2</accession>
<dbReference type="AlphaFoldDB" id="A0A5A7Q2A2"/>
<evidence type="ECO:0000313" key="2">
    <source>
        <dbReference type="EMBL" id="GER39240.1"/>
    </source>
</evidence>
<feature type="compositionally biased region" description="Polar residues" evidence="1">
    <location>
        <begin position="35"/>
        <end position="51"/>
    </location>
</feature>
<proteinExistence type="predicted"/>
<protein>
    <submittedName>
        <fullName evidence="2">Sensitivity to red light reduced protein</fullName>
    </submittedName>
</protein>
<dbReference type="EMBL" id="BKCP01005605">
    <property type="protein sequence ID" value="GER39240.1"/>
    <property type="molecule type" value="Genomic_DNA"/>
</dbReference>
<organism evidence="2 3">
    <name type="scientific">Striga asiatica</name>
    <name type="common">Asiatic witchweed</name>
    <name type="synonym">Buchnera asiatica</name>
    <dbReference type="NCBI Taxonomy" id="4170"/>
    <lineage>
        <taxon>Eukaryota</taxon>
        <taxon>Viridiplantae</taxon>
        <taxon>Streptophyta</taxon>
        <taxon>Embryophyta</taxon>
        <taxon>Tracheophyta</taxon>
        <taxon>Spermatophyta</taxon>
        <taxon>Magnoliopsida</taxon>
        <taxon>eudicotyledons</taxon>
        <taxon>Gunneridae</taxon>
        <taxon>Pentapetalae</taxon>
        <taxon>asterids</taxon>
        <taxon>lamiids</taxon>
        <taxon>Lamiales</taxon>
        <taxon>Orobanchaceae</taxon>
        <taxon>Buchnereae</taxon>
        <taxon>Striga</taxon>
    </lineage>
</organism>
<name>A0A5A7Q2A2_STRAF</name>
<evidence type="ECO:0000313" key="3">
    <source>
        <dbReference type="Proteomes" id="UP000325081"/>
    </source>
</evidence>
<reference evidence="3" key="1">
    <citation type="journal article" date="2019" name="Curr. Biol.">
        <title>Genome Sequence of Striga asiatica Provides Insight into the Evolution of Plant Parasitism.</title>
        <authorList>
            <person name="Yoshida S."/>
            <person name="Kim S."/>
            <person name="Wafula E.K."/>
            <person name="Tanskanen J."/>
            <person name="Kim Y.M."/>
            <person name="Honaas L."/>
            <person name="Yang Z."/>
            <person name="Spallek T."/>
            <person name="Conn C.E."/>
            <person name="Ichihashi Y."/>
            <person name="Cheong K."/>
            <person name="Cui S."/>
            <person name="Der J.P."/>
            <person name="Gundlach H."/>
            <person name="Jiao Y."/>
            <person name="Hori C."/>
            <person name="Ishida J.K."/>
            <person name="Kasahara H."/>
            <person name="Kiba T."/>
            <person name="Kim M.S."/>
            <person name="Koo N."/>
            <person name="Laohavisit A."/>
            <person name="Lee Y.H."/>
            <person name="Lumba S."/>
            <person name="McCourt P."/>
            <person name="Mortimer J.C."/>
            <person name="Mutuku J.M."/>
            <person name="Nomura T."/>
            <person name="Sasaki-Sekimoto Y."/>
            <person name="Seto Y."/>
            <person name="Wang Y."/>
            <person name="Wakatake T."/>
            <person name="Sakakibara H."/>
            <person name="Demura T."/>
            <person name="Yamaguchi S."/>
            <person name="Yoneyama K."/>
            <person name="Manabe R.I."/>
            <person name="Nelson D.C."/>
            <person name="Schulman A.H."/>
            <person name="Timko M.P."/>
            <person name="dePamphilis C.W."/>
            <person name="Choi D."/>
            <person name="Shirasu K."/>
        </authorList>
    </citation>
    <scope>NUCLEOTIDE SEQUENCE [LARGE SCALE GENOMIC DNA]</scope>
    <source>
        <strain evidence="3">cv. UVA1</strain>
    </source>
</reference>